<dbReference type="RefSeq" id="WP_186775421.1">
    <property type="nucleotide sequence ID" value="NZ_SJPW01000002.1"/>
</dbReference>
<dbReference type="EMBL" id="SJPW01000002">
    <property type="protein sequence ID" value="TWU58934.1"/>
    <property type="molecule type" value="Genomic_DNA"/>
</dbReference>
<dbReference type="AlphaFoldDB" id="A0A5C6FFF1"/>
<dbReference type="Proteomes" id="UP000318288">
    <property type="component" value="Unassembled WGS sequence"/>
</dbReference>
<sequence length="246" mass="26157">MPLLKLWNTLRGRSASSETETVEVKSVAEVSNSANSKPETAVSKPSVAAHTGAASRPASKPTPKPARSSMLGIFGSSGPHASLCKQIKALAAPAGREIRTVLEINVEDGSRAIAVLGTLANQWPVPPVAAEGESVEAVPTVRYIVIDQFEMAGGETTLKQFHQTLRGASIRPQVYPEPIDRGLVRVAHTIGAVDLILVATAAEQWQDEAMLKLISRVSHSETTLLYRDGDTWKAYSTGAAQGRRAA</sequence>
<feature type="compositionally biased region" description="Polar residues" evidence="1">
    <location>
        <begin position="29"/>
        <end position="38"/>
    </location>
</feature>
<protein>
    <submittedName>
        <fullName evidence="2">Uncharacterized protein</fullName>
    </submittedName>
</protein>
<gene>
    <name evidence="2" type="ORF">Poly51_17140</name>
</gene>
<evidence type="ECO:0000313" key="3">
    <source>
        <dbReference type="Proteomes" id="UP000318288"/>
    </source>
</evidence>
<evidence type="ECO:0000313" key="2">
    <source>
        <dbReference type="EMBL" id="TWU58934.1"/>
    </source>
</evidence>
<reference evidence="2 3" key="1">
    <citation type="submission" date="2019-02" db="EMBL/GenBank/DDBJ databases">
        <title>Deep-cultivation of Planctomycetes and their phenomic and genomic characterization uncovers novel biology.</title>
        <authorList>
            <person name="Wiegand S."/>
            <person name="Jogler M."/>
            <person name="Boedeker C."/>
            <person name="Pinto D."/>
            <person name="Vollmers J."/>
            <person name="Rivas-Marin E."/>
            <person name="Kohn T."/>
            <person name="Peeters S.H."/>
            <person name="Heuer A."/>
            <person name="Rast P."/>
            <person name="Oberbeckmann S."/>
            <person name="Bunk B."/>
            <person name="Jeske O."/>
            <person name="Meyerdierks A."/>
            <person name="Storesund J.E."/>
            <person name="Kallscheuer N."/>
            <person name="Luecker S."/>
            <person name="Lage O.M."/>
            <person name="Pohl T."/>
            <person name="Merkel B.J."/>
            <person name="Hornburger P."/>
            <person name="Mueller R.-W."/>
            <person name="Bruemmer F."/>
            <person name="Labrenz M."/>
            <person name="Spormann A.M."/>
            <person name="Op Den Camp H."/>
            <person name="Overmann J."/>
            <person name="Amann R."/>
            <person name="Jetten M.S.M."/>
            <person name="Mascher T."/>
            <person name="Medema M.H."/>
            <person name="Devos D.P."/>
            <person name="Kaster A.-K."/>
            <person name="Ovreas L."/>
            <person name="Rohde M."/>
            <person name="Galperin M.Y."/>
            <person name="Jogler C."/>
        </authorList>
    </citation>
    <scope>NUCLEOTIDE SEQUENCE [LARGE SCALE GENOMIC DNA]</scope>
    <source>
        <strain evidence="2 3">Poly51</strain>
    </source>
</reference>
<proteinExistence type="predicted"/>
<accession>A0A5C6FFF1</accession>
<comment type="caution">
    <text evidence="2">The sequence shown here is derived from an EMBL/GenBank/DDBJ whole genome shotgun (WGS) entry which is preliminary data.</text>
</comment>
<organism evidence="2 3">
    <name type="scientific">Rubripirellula tenax</name>
    <dbReference type="NCBI Taxonomy" id="2528015"/>
    <lineage>
        <taxon>Bacteria</taxon>
        <taxon>Pseudomonadati</taxon>
        <taxon>Planctomycetota</taxon>
        <taxon>Planctomycetia</taxon>
        <taxon>Pirellulales</taxon>
        <taxon>Pirellulaceae</taxon>
        <taxon>Rubripirellula</taxon>
    </lineage>
</organism>
<keyword evidence="3" id="KW-1185">Reference proteome</keyword>
<name>A0A5C6FFF1_9BACT</name>
<feature type="region of interest" description="Disordered" evidence="1">
    <location>
        <begin position="14"/>
        <end position="72"/>
    </location>
</feature>
<evidence type="ECO:0000256" key="1">
    <source>
        <dbReference type="SAM" id="MobiDB-lite"/>
    </source>
</evidence>